<name>A0AAQ3M9H7_9PEZI</name>
<evidence type="ECO:0000313" key="15">
    <source>
        <dbReference type="Proteomes" id="UP001303373"/>
    </source>
</evidence>
<dbReference type="Pfam" id="PF01239">
    <property type="entry name" value="PPTA"/>
    <property type="match status" value="5"/>
</dbReference>
<evidence type="ECO:0000256" key="7">
    <source>
        <dbReference type="ARBA" id="ARBA00022737"/>
    </source>
</evidence>
<reference evidence="14 15" key="1">
    <citation type="submission" date="2023-11" db="EMBL/GenBank/DDBJ databases">
        <title>An acidophilic fungus is an integral part of prey digestion in a carnivorous sundew plant.</title>
        <authorList>
            <person name="Tsai I.J."/>
        </authorList>
    </citation>
    <scope>NUCLEOTIDE SEQUENCE [LARGE SCALE GENOMIC DNA]</scope>
    <source>
        <strain evidence="14">169a</strain>
    </source>
</reference>
<protein>
    <recommendedName>
        <fullName evidence="9">Protein farnesyltransferase/geranylgeranyltransferase type-1 subunit alpha</fullName>
        <ecNumber evidence="4">2.5.1.58</ecNumber>
        <ecNumber evidence="3">2.5.1.59</ecNumber>
    </recommendedName>
    <alternativeName>
        <fullName evidence="12">CAAX farnesyltransferase subunit alpha</fullName>
    </alternativeName>
    <alternativeName>
        <fullName evidence="11">FTase-alpha</fullName>
    </alternativeName>
    <alternativeName>
        <fullName evidence="10">Ras proteins prenyltransferase subunit alpha</fullName>
    </alternativeName>
    <alternativeName>
        <fullName evidence="13">Type I protein geranyl-geranyltransferase subunit alpha</fullName>
    </alternativeName>
</protein>
<evidence type="ECO:0000256" key="4">
    <source>
        <dbReference type="ARBA" id="ARBA00012702"/>
    </source>
</evidence>
<evidence type="ECO:0000256" key="8">
    <source>
        <dbReference type="ARBA" id="ARBA00022842"/>
    </source>
</evidence>
<evidence type="ECO:0000256" key="11">
    <source>
        <dbReference type="ARBA" id="ARBA00042436"/>
    </source>
</evidence>
<keyword evidence="15" id="KW-1185">Reference proteome</keyword>
<dbReference type="EC" id="2.5.1.58" evidence="4"/>
<keyword evidence="6" id="KW-0808">Transferase</keyword>
<dbReference type="EMBL" id="CP138590">
    <property type="protein sequence ID" value="WPH03745.1"/>
    <property type="molecule type" value="Genomic_DNA"/>
</dbReference>
<keyword evidence="8" id="KW-0460">Magnesium</keyword>
<dbReference type="GO" id="GO:0004660">
    <property type="term" value="F:protein farnesyltransferase activity"/>
    <property type="evidence" value="ECO:0007669"/>
    <property type="project" value="UniProtKB-EC"/>
</dbReference>
<evidence type="ECO:0000256" key="6">
    <source>
        <dbReference type="ARBA" id="ARBA00022679"/>
    </source>
</evidence>
<dbReference type="GO" id="GO:0005953">
    <property type="term" value="C:CAAX-protein geranylgeranyltransferase complex"/>
    <property type="evidence" value="ECO:0007669"/>
    <property type="project" value="TreeGrafter"/>
</dbReference>
<evidence type="ECO:0000256" key="12">
    <source>
        <dbReference type="ARBA" id="ARBA00043086"/>
    </source>
</evidence>
<evidence type="ECO:0000256" key="9">
    <source>
        <dbReference type="ARBA" id="ARBA00040965"/>
    </source>
</evidence>
<keyword evidence="5" id="KW-0637">Prenyltransferase</keyword>
<evidence type="ECO:0000256" key="13">
    <source>
        <dbReference type="ARBA" id="ARBA00043219"/>
    </source>
</evidence>
<dbReference type="Proteomes" id="UP001303373">
    <property type="component" value="Chromosome 11"/>
</dbReference>
<evidence type="ECO:0000256" key="2">
    <source>
        <dbReference type="ARBA" id="ARBA00006734"/>
    </source>
</evidence>
<evidence type="ECO:0000256" key="10">
    <source>
        <dbReference type="ARBA" id="ARBA00041392"/>
    </source>
</evidence>
<proteinExistence type="inferred from homology"/>
<comment type="cofactor">
    <cofactor evidence="1">
        <name>Mg(2+)</name>
        <dbReference type="ChEBI" id="CHEBI:18420"/>
    </cofactor>
</comment>
<dbReference type="PROSITE" id="PS51147">
    <property type="entry name" value="PFTA"/>
    <property type="match status" value="5"/>
</dbReference>
<dbReference type="PANTHER" id="PTHR11129:SF1">
    <property type="entry name" value="PROTEIN FARNESYLTRANSFERASE_GERANYLGERANYLTRANSFERASE TYPE-1 SUBUNIT ALPHA"/>
    <property type="match status" value="1"/>
</dbReference>
<dbReference type="EC" id="2.5.1.59" evidence="3"/>
<evidence type="ECO:0000256" key="5">
    <source>
        <dbReference type="ARBA" id="ARBA00022602"/>
    </source>
</evidence>
<keyword evidence="7" id="KW-0677">Repeat</keyword>
<gene>
    <name evidence="14" type="ORF">R9X50_00662800</name>
</gene>
<evidence type="ECO:0000313" key="14">
    <source>
        <dbReference type="EMBL" id="WPH03745.1"/>
    </source>
</evidence>
<dbReference type="SUPFAM" id="SSF48439">
    <property type="entry name" value="Protein prenylyltransferase"/>
    <property type="match status" value="1"/>
</dbReference>
<evidence type="ECO:0000256" key="3">
    <source>
        <dbReference type="ARBA" id="ARBA00012700"/>
    </source>
</evidence>
<dbReference type="GO" id="GO:0005965">
    <property type="term" value="C:protein farnesyltransferase complex"/>
    <property type="evidence" value="ECO:0007669"/>
    <property type="project" value="TreeGrafter"/>
</dbReference>
<dbReference type="Gene3D" id="1.25.40.120">
    <property type="entry name" value="Protein prenylyltransferase"/>
    <property type="match status" value="1"/>
</dbReference>
<evidence type="ECO:0000256" key="1">
    <source>
        <dbReference type="ARBA" id="ARBA00001946"/>
    </source>
</evidence>
<accession>A0AAQ3M9H7</accession>
<dbReference type="AlphaFoldDB" id="A0AAQ3M9H7"/>
<organism evidence="14 15">
    <name type="scientific">Acrodontium crateriforme</name>
    <dbReference type="NCBI Taxonomy" id="150365"/>
    <lineage>
        <taxon>Eukaryota</taxon>
        <taxon>Fungi</taxon>
        <taxon>Dikarya</taxon>
        <taxon>Ascomycota</taxon>
        <taxon>Pezizomycotina</taxon>
        <taxon>Dothideomycetes</taxon>
        <taxon>Dothideomycetidae</taxon>
        <taxon>Mycosphaerellales</taxon>
        <taxon>Teratosphaeriaceae</taxon>
        <taxon>Acrodontium</taxon>
    </lineage>
</organism>
<sequence length="345" mass="39943">MPPLHHTSNFTFIPTILSPHPKIPFQPSDKKEIQQAMSKYFEDPAWADITPLPLEDGGPNALAQIAYSAEYDELMQYLRAVMAANEYSPRVLALTEDLIELNPAHYTVWLYRFQCLVALQSDLQRELAWLNETALVHLKNYQIWHHRNLIVDRLGSSEGEARFVERMFERDAKNYHVWSYRQWLVTRFDLWEQGELEFTERMIESDVRNNSAWNHRWFIVNGREEQGVPGVSDPAIRAREIQFAQEAIGKAPHNESPWNYMRGIARKSGMALGHLREFVEQYASLAQPDKVRSSYALDFLVDILAEEKGGKEQAGEALDLLASKYDPIRKNYWEHKKDNLGLAAA</sequence>
<dbReference type="GO" id="GO:0004662">
    <property type="term" value="F:CAAX-protein geranylgeranyltransferase activity"/>
    <property type="evidence" value="ECO:0007669"/>
    <property type="project" value="UniProtKB-EC"/>
</dbReference>
<comment type="similarity">
    <text evidence="2">Belongs to the protein prenyltransferase subunit alpha family.</text>
</comment>
<dbReference type="InterPro" id="IPR002088">
    <property type="entry name" value="Prenyl_trans_a"/>
</dbReference>
<dbReference type="PANTHER" id="PTHR11129">
    <property type="entry name" value="PROTEIN FARNESYLTRANSFERASE ALPHA SUBUNIT/RAB GERANYLGERANYL TRANSFERASE ALPHA SUBUNIT"/>
    <property type="match status" value="1"/>
</dbReference>